<dbReference type="AlphaFoldDB" id="U4KZ51"/>
<keyword evidence="2" id="KW-1185">Reference proteome</keyword>
<accession>U4KZ51</accession>
<dbReference type="Proteomes" id="UP000018144">
    <property type="component" value="Unassembled WGS sequence"/>
</dbReference>
<proteinExistence type="predicted"/>
<name>U4KZ51_PYROM</name>
<dbReference type="EMBL" id="HF935220">
    <property type="protein sequence ID" value="CCX04919.1"/>
    <property type="molecule type" value="Genomic_DNA"/>
</dbReference>
<protein>
    <submittedName>
        <fullName evidence="1">Uncharacterized protein</fullName>
    </submittedName>
</protein>
<organism evidence="1 2">
    <name type="scientific">Pyronema omphalodes (strain CBS 100304)</name>
    <name type="common">Pyronema confluens</name>
    <dbReference type="NCBI Taxonomy" id="1076935"/>
    <lineage>
        <taxon>Eukaryota</taxon>
        <taxon>Fungi</taxon>
        <taxon>Dikarya</taxon>
        <taxon>Ascomycota</taxon>
        <taxon>Pezizomycotina</taxon>
        <taxon>Pezizomycetes</taxon>
        <taxon>Pezizales</taxon>
        <taxon>Pyronemataceae</taxon>
        <taxon>Pyronema</taxon>
    </lineage>
</organism>
<sequence length="144" mass="16515">MGSIWTRNNYVKVTDREALMHSAILGARLFTLGCFRRKQTQSSSVIRRLGEVDKYTALIKGTEGQNSKLESCVSRVWGTVRGRYIKRSDDNDVRTLNYPSRRQSRVSLQLLQPNQQTTRCCCCCCIRPAYFSSFRIPAPVTQTR</sequence>
<evidence type="ECO:0000313" key="2">
    <source>
        <dbReference type="Proteomes" id="UP000018144"/>
    </source>
</evidence>
<reference evidence="1 2" key="1">
    <citation type="journal article" date="2013" name="PLoS Genet.">
        <title>The genome and development-dependent transcriptomes of Pyronema confluens: a window into fungal evolution.</title>
        <authorList>
            <person name="Traeger S."/>
            <person name="Altegoer F."/>
            <person name="Freitag M."/>
            <person name="Gabaldon T."/>
            <person name="Kempken F."/>
            <person name="Kumar A."/>
            <person name="Marcet-Houben M."/>
            <person name="Poggeler S."/>
            <person name="Stajich J.E."/>
            <person name="Nowrousian M."/>
        </authorList>
    </citation>
    <scope>NUCLEOTIDE SEQUENCE [LARGE SCALE GENOMIC DNA]</scope>
    <source>
        <strain evidence="2">CBS 100304</strain>
        <tissue evidence="1">Vegetative mycelium</tissue>
    </source>
</reference>
<evidence type="ECO:0000313" key="1">
    <source>
        <dbReference type="EMBL" id="CCX04919.1"/>
    </source>
</evidence>
<gene>
    <name evidence="1" type="ORF">PCON_04038</name>
</gene>